<keyword evidence="5" id="KW-0679">Respiratory chain</keyword>
<dbReference type="PANTHER" id="PTHR31803:SF3">
    <property type="entry name" value="ALTERNATIVE OXIDASE"/>
    <property type="match status" value="1"/>
</dbReference>
<dbReference type="CDD" id="cd01053">
    <property type="entry name" value="AOX"/>
    <property type="match status" value="1"/>
</dbReference>
<evidence type="ECO:0000256" key="9">
    <source>
        <dbReference type="ARBA" id="ARBA00022989"/>
    </source>
</evidence>
<evidence type="ECO:0000256" key="12">
    <source>
        <dbReference type="ARBA" id="ARBA00023136"/>
    </source>
</evidence>
<sequence length="276" mass="31109">MFQSSSMLVSKAVYSASLVNRAAMVAAPNRLQAAQLLSRNSFSRMIHTTAQVISDGTKVPFHDAYVTKYTGPIHYEPKTLSDKIAFMGVKALRVPIDMFFAKRYGSRAVVIETVASVPGFVAGMLQHLSCLRRNGDDHGWINKLLDEAENERMHLMTFMHVAKPNILERAFVITAQAVFFNAYFWMYLLSPKTAHRFVGYLEEEACTSYTAYLKQLENGEIPNPPAPEIARVYWNLPADATLKDVVRVVRDDEAEHRTINHGLSDELVNKKPLQQS</sequence>
<evidence type="ECO:0000256" key="10">
    <source>
        <dbReference type="ARBA" id="ARBA00023002"/>
    </source>
</evidence>
<dbReference type="Proteomes" id="UP000799049">
    <property type="component" value="Unassembled WGS sequence"/>
</dbReference>
<evidence type="ECO:0000256" key="11">
    <source>
        <dbReference type="ARBA" id="ARBA00023004"/>
    </source>
</evidence>
<dbReference type="Gene3D" id="1.20.1260.140">
    <property type="entry name" value="Alternative oxidase"/>
    <property type="match status" value="1"/>
</dbReference>
<keyword evidence="14" id="KW-1185">Reference proteome</keyword>
<name>A0A8K0AI67_ANDGO</name>
<dbReference type="OrthoDB" id="16906at2759"/>
<keyword evidence="7" id="KW-0479">Metal-binding</keyword>
<dbReference type="AlphaFoldDB" id="A0A8K0AI67"/>
<keyword evidence="11" id="KW-0408">Iron</keyword>
<dbReference type="InterPro" id="IPR038659">
    <property type="entry name" value="AOX_sf"/>
</dbReference>
<evidence type="ECO:0000256" key="4">
    <source>
        <dbReference type="ARBA" id="ARBA00022448"/>
    </source>
</evidence>
<dbReference type="GO" id="GO:0046872">
    <property type="term" value="F:metal ion binding"/>
    <property type="evidence" value="ECO:0007669"/>
    <property type="project" value="UniProtKB-KW"/>
</dbReference>
<organism evidence="13 14">
    <name type="scientific">Andalucia godoyi</name>
    <name type="common">Flagellate</name>
    <dbReference type="NCBI Taxonomy" id="505711"/>
    <lineage>
        <taxon>Eukaryota</taxon>
        <taxon>Discoba</taxon>
        <taxon>Jakobida</taxon>
        <taxon>Andalucina</taxon>
        <taxon>Andaluciidae</taxon>
        <taxon>Andalucia</taxon>
    </lineage>
</organism>
<evidence type="ECO:0000256" key="6">
    <source>
        <dbReference type="ARBA" id="ARBA00022692"/>
    </source>
</evidence>
<comment type="cofactor">
    <cofactor evidence="1">
        <name>Fe cation</name>
        <dbReference type="ChEBI" id="CHEBI:24875"/>
    </cofactor>
</comment>
<accession>A0A8K0AI67</accession>
<comment type="subcellular location">
    <subcellularLocation>
        <location evidence="2">Membrane</location>
    </subcellularLocation>
</comment>
<keyword evidence="6" id="KW-0812">Transmembrane</keyword>
<dbReference type="Pfam" id="PF01786">
    <property type="entry name" value="AOX"/>
    <property type="match status" value="1"/>
</dbReference>
<evidence type="ECO:0000313" key="13">
    <source>
        <dbReference type="EMBL" id="KAF0853029.1"/>
    </source>
</evidence>
<evidence type="ECO:0000256" key="3">
    <source>
        <dbReference type="ARBA" id="ARBA00008388"/>
    </source>
</evidence>
<evidence type="ECO:0000256" key="2">
    <source>
        <dbReference type="ARBA" id="ARBA00004370"/>
    </source>
</evidence>
<dbReference type="GO" id="GO:0010230">
    <property type="term" value="P:alternative respiration"/>
    <property type="evidence" value="ECO:0007669"/>
    <property type="project" value="TreeGrafter"/>
</dbReference>
<dbReference type="GO" id="GO:0005739">
    <property type="term" value="C:mitochondrion"/>
    <property type="evidence" value="ECO:0007669"/>
    <property type="project" value="TreeGrafter"/>
</dbReference>
<evidence type="ECO:0000256" key="1">
    <source>
        <dbReference type="ARBA" id="ARBA00001962"/>
    </source>
</evidence>
<keyword evidence="8" id="KW-0249">Electron transport</keyword>
<keyword evidence="12" id="KW-0472">Membrane</keyword>
<gene>
    <name evidence="13" type="ORF">ANDGO_02028</name>
</gene>
<dbReference type="EMBL" id="VRVR01000005">
    <property type="protein sequence ID" value="KAF0853029.1"/>
    <property type="molecule type" value="Genomic_DNA"/>
</dbReference>
<evidence type="ECO:0000256" key="8">
    <source>
        <dbReference type="ARBA" id="ARBA00022982"/>
    </source>
</evidence>
<keyword evidence="9" id="KW-1133">Transmembrane helix</keyword>
<keyword evidence="10" id="KW-0560">Oxidoreductase</keyword>
<evidence type="ECO:0000256" key="5">
    <source>
        <dbReference type="ARBA" id="ARBA00022660"/>
    </source>
</evidence>
<comment type="similarity">
    <text evidence="3">Belongs to the alternative oxidase family.</text>
</comment>
<evidence type="ECO:0000313" key="14">
    <source>
        <dbReference type="Proteomes" id="UP000799049"/>
    </source>
</evidence>
<proteinExistence type="inferred from homology"/>
<protein>
    <submittedName>
        <fullName evidence="13">Mitochondrial alternative oxidase form 2 (AOX2)</fullName>
    </submittedName>
</protein>
<dbReference type="GO" id="GO:0009916">
    <property type="term" value="F:alternative oxidase activity"/>
    <property type="evidence" value="ECO:0007669"/>
    <property type="project" value="InterPro"/>
</dbReference>
<comment type="caution">
    <text evidence="13">The sequence shown here is derived from an EMBL/GenBank/DDBJ whole genome shotgun (WGS) entry which is preliminary data.</text>
</comment>
<dbReference type="InterPro" id="IPR002680">
    <property type="entry name" value="AOX"/>
</dbReference>
<dbReference type="GO" id="GO:0016020">
    <property type="term" value="C:membrane"/>
    <property type="evidence" value="ECO:0007669"/>
    <property type="project" value="UniProtKB-SubCell"/>
</dbReference>
<reference evidence="13" key="1">
    <citation type="submission" date="2019-09" db="EMBL/GenBank/DDBJ databases">
        <title>The Mitochondrial Proteome of the Jakobid, Andalucia godoyi, a Protist With the Most Gene-Rich and Bacteria-Like Mitochondrial Genome.</title>
        <authorList>
            <person name="Gray M.W."/>
            <person name="Burger G."/>
            <person name="Derelle R."/>
            <person name="Klimes V."/>
            <person name="Leger M."/>
            <person name="Sarrasin M."/>
            <person name="Vlcek C."/>
            <person name="Roger A.J."/>
            <person name="Elias M."/>
            <person name="Lang B.F."/>
        </authorList>
    </citation>
    <scope>NUCLEOTIDE SEQUENCE</scope>
    <source>
        <strain evidence="13">And28</strain>
    </source>
</reference>
<keyword evidence="4" id="KW-0813">Transport</keyword>
<dbReference type="PANTHER" id="PTHR31803">
    <property type="entry name" value="ALTERNATIVE OXIDASE"/>
    <property type="match status" value="1"/>
</dbReference>
<evidence type="ECO:0000256" key="7">
    <source>
        <dbReference type="ARBA" id="ARBA00022723"/>
    </source>
</evidence>